<keyword evidence="6" id="KW-0418">Kinase</keyword>
<comment type="catalytic activity">
    <reaction evidence="1">
        <text>ATP + protein L-histidine = ADP + protein N-phospho-L-histidine.</text>
        <dbReference type="EC" id="2.7.13.3"/>
    </reaction>
</comment>
<dbReference type="SUPFAM" id="SSF55785">
    <property type="entry name" value="PYP-like sensor domain (PAS domain)"/>
    <property type="match status" value="1"/>
</dbReference>
<proteinExistence type="predicted"/>
<comment type="caution">
    <text evidence="12">The sequence shown here is derived from an EMBL/GenBank/DDBJ whole genome shotgun (WGS) entry which is preliminary data.</text>
</comment>
<feature type="domain" description="PAC" evidence="11">
    <location>
        <begin position="86"/>
        <end position="140"/>
    </location>
</feature>
<evidence type="ECO:0000313" key="13">
    <source>
        <dbReference type="Proteomes" id="UP000286997"/>
    </source>
</evidence>
<dbReference type="PROSITE" id="PS50113">
    <property type="entry name" value="PAC"/>
    <property type="match status" value="1"/>
</dbReference>
<evidence type="ECO:0000256" key="5">
    <source>
        <dbReference type="ARBA" id="ARBA00022741"/>
    </source>
</evidence>
<dbReference type="NCBIfam" id="TIGR00229">
    <property type="entry name" value="sensory_box"/>
    <property type="match status" value="1"/>
</dbReference>
<dbReference type="SMART" id="SM00387">
    <property type="entry name" value="HATPase_c"/>
    <property type="match status" value="1"/>
</dbReference>
<keyword evidence="8" id="KW-0843">Virulence</keyword>
<keyword evidence="7" id="KW-0067">ATP-binding</keyword>
<protein>
    <recommendedName>
        <fullName evidence="2">histidine kinase</fullName>
        <ecNumber evidence="2">2.7.13.3</ecNumber>
    </recommendedName>
</protein>
<keyword evidence="3" id="KW-0597">Phosphoprotein</keyword>
<dbReference type="InterPro" id="IPR011495">
    <property type="entry name" value="Sig_transdc_His_kin_sub2_dim/P"/>
</dbReference>
<organism evidence="12 13">
    <name type="scientific">Methylobacterium oryzihabitans</name>
    <dbReference type="NCBI Taxonomy" id="2499852"/>
    <lineage>
        <taxon>Bacteria</taxon>
        <taxon>Pseudomonadati</taxon>
        <taxon>Pseudomonadota</taxon>
        <taxon>Alphaproteobacteria</taxon>
        <taxon>Hyphomicrobiales</taxon>
        <taxon>Methylobacteriaceae</taxon>
        <taxon>Methylobacterium</taxon>
    </lineage>
</organism>
<sequence>MEDPVGRSVGTEGTRFAAAFRGSPLPMVLTDPHRADNPIVFTNAAFARLTGYAPEEVIGRNCRFLQGPESDPGAIARVRAAIARCEPVEVDLLNYRRDGTPFWNGMALSPVRDETGTLVNYFAVLTDVSPRRTREDRLAEARSHLEQDVDDRTRALQAALDQKTALLHEVDHRVKNNLQVISSLMLLKARRTGDSGGRDALLGMADRIGALATVHRLLYSAGDVSRFDLHDFAADFGSDLASGLKGDRIDLALAVEPVPVPASKAAPLALLLHELATNAVRHAFPDGRPGRIAIEAREEDDALLLSVADDGVGLAAGTPNPDGFGRGLIDMVVRQMRGSIAWDDLAPGTRARIRLPLGAPEHRR</sequence>
<reference evidence="12 13" key="1">
    <citation type="submission" date="2019-01" db="EMBL/GenBank/DDBJ databases">
        <authorList>
            <person name="Chen W.-M."/>
        </authorList>
    </citation>
    <scope>NUCLEOTIDE SEQUENCE [LARGE SCALE GENOMIC DNA]</scope>
    <source>
        <strain evidence="12 13">TER-1</strain>
    </source>
</reference>
<dbReference type="GO" id="GO:0005524">
    <property type="term" value="F:ATP binding"/>
    <property type="evidence" value="ECO:0007669"/>
    <property type="project" value="UniProtKB-KW"/>
</dbReference>
<dbReference type="InterPro" id="IPR001610">
    <property type="entry name" value="PAC"/>
</dbReference>
<dbReference type="CDD" id="cd00130">
    <property type="entry name" value="PAS"/>
    <property type="match status" value="1"/>
</dbReference>
<evidence type="ECO:0000256" key="4">
    <source>
        <dbReference type="ARBA" id="ARBA00022679"/>
    </source>
</evidence>
<dbReference type="InterPro" id="IPR003594">
    <property type="entry name" value="HATPase_dom"/>
</dbReference>
<dbReference type="Proteomes" id="UP000286997">
    <property type="component" value="Unassembled WGS sequence"/>
</dbReference>
<dbReference type="InterPro" id="IPR000014">
    <property type="entry name" value="PAS"/>
</dbReference>
<dbReference type="InterPro" id="IPR035965">
    <property type="entry name" value="PAS-like_dom_sf"/>
</dbReference>
<dbReference type="Pfam" id="PF13426">
    <property type="entry name" value="PAS_9"/>
    <property type="match status" value="1"/>
</dbReference>
<evidence type="ECO:0000259" key="11">
    <source>
        <dbReference type="PROSITE" id="PS50113"/>
    </source>
</evidence>
<dbReference type="PANTHER" id="PTHR41523">
    <property type="entry name" value="TWO-COMPONENT SYSTEM SENSOR PROTEIN"/>
    <property type="match status" value="1"/>
</dbReference>
<dbReference type="SUPFAM" id="SSF55874">
    <property type="entry name" value="ATPase domain of HSP90 chaperone/DNA topoisomerase II/histidine kinase"/>
    <property type="match status" value="1"/>
</dbReference>
<dbReference type="Gene3D" id="3.30.450.20">
    <property type="entry name" value="PAS domain"/>
    <property type="match status" value="1"/>
</dbReference>
<dbReference type="GO" id="GO:0004673">
    <property type="term" value="F:protein histidine kinase activity"/>
    <property type="evidence" value="ECO:0007669"/>
    <property type="project" value="UniProtKB-EC"/>
</dbReference>
<dbReference type="RefSeq" id="WP_127733877.1">
    <property type="nucleotide sequence ID" value="NZ_SACP01000043.1"/>
</dbReference>
<evidence type="ECO:0000256" key="1">
    <source>
        <dbReference type="ARBA" id="ARBA00000085"/>
    </source>
</evidence>
<evidence type="ECO:0000259" key="10">
    <source>
        <dbReference type="PROSITE" id="PS50112"/>
    </source>
</evidence>
<dbReference type="SMART" id="SM00086">
    <property type="entry name" value="PAC"/>
    <property type="match status" value="1"/>
</dbReference>
<name>A0A437NUW1_9HYPH</name>
<dbReference type="AlphaFoldDB" id="A0A437NUW1"/>
<dbReference type="PANTHER" id="PTHR41523:SF8">
    <property type="entry name" value="ETHYLENE RESPONSE SENSOR PROTEIN"/>
    <property type="match status" value="1"/>
</dbReference>
<keyword evidence="4" id="KW-0808">Transferase</keyword>
<keyword evidence="13" id="KW-1185">Reference proteome</keyword>
<keyword evidence="5" id="KW-0547">Nucleotide-binding</keyword>
<accession>A0A437NUW1</accession>
<dbReference type="OrthoDB" id="7991996at2"/>
<dbReference type="Pfam" id="PF02518">
    <property type="entry name" value="HATPase_c"/>
    <property type="match status" value="1"/>
</dbReference>
<feature type="domain" description="Histidine kinase" evidence="9">
    <location>
        <begin position="169"/>
        <end position="359"/>
    </location>
</feature>
<evidence type="ECO:0000256" key="3">
    <source>
        <dbReference type="ARBA" id="ARBA00022553"/>
    </source>
</evidence>
<gene>
    <name evidence="12" type="ORF">EOE48_26460</name>
</gene>
<evidence type="ECO:0000256" key="8">
    <source>
        <dbReference type="ARBA" id="ARBA00023026"/>
    </source>
</evidence>
<evidence type="ECO:0000313" key="12">
    <source>
        <dbReference type="EMBL" id="RVU13764.1"/>
    </source>
</evidence>
<dbReference type="Gene3D" id="3.30.565.10">
    <property type="entry name" value="Histidine kinase-like ATPase, C-terminal domain"/>
    <property type="match status" value="1"/>
</dbReference>
<dbReference type="InterPro" id="IPR036890">
    <property type="entry name" value="HATPase_C_sf"/>
</dbReference>
<dbReference type="PROSITE" id="PS50109">
    <property type="entry name" value="HIS_KIN"/>
    <property type="match status" value="1"/>
</dbReference>
<dbReference type="EMBL" id="SACP01000043">
    <property type="protein sequence ID" value="RVU13764.1"/>
    <property type="molecule type" value="Genomic_DNA"/>
</dbReference>
<dbReference type="PROSITE" id="PS50112">
    <property type="entry name" value="PAS"/>
    <property type="match status" value="1"/>
</dbReference>
<feature type="domain" description="PAS" evidence="10">
    <location>
        <begin position="12"/>
        <end position="61"/>
    </location>
</feature>
<dbReference type="EC" id="2.7.13.3" evidence="2"/>
<evidence type="ECO:0000256" key="7">
    <source>
        <dbReference type="ARBA" id="ARBA00022840"/>
    </source>
</evidence>
<dbReference type="InterPro" id="IPR005467">
    <property type="entry name" value="His_kinase_dom"/>
</dbReference>
<evidence type="ECO:0000256" key="2">
    <source>
        <dbReference type="ARBA" id="ARBA00012438"/>
    </source>
</evidence>
<evidence type="ECO:0000256" key="6">
    <source>
        <dbReference type="ARBA" id="ARBA00022777"/>
    </source>
</evidence>
<dbReference type="SMART" id="SM00091">
    <property type="entry name" value="PAS"/>
    <property type="match status" value="1"/>
</dbReference>
<dbReference type="Pfam" id="PF07568">
    <property type="entry name" value="HisKA_2"/>
    <property type="match status" value="1"/>
</dbReference>
<dbReference type="InterPro" id="IPR000700">
    <property type="entry name" value="PAS-assoc_C"/>
</dbReference>
<evidence type="ECO:0000259" key="9">
    <source>
        <dbReference type="PROSITE" id="PS50109"/>
    </source>
</evidence>